<dbReference type="EMBL" id="WUMK01000005">
    <property type="protein sequence ID" value="MXN46694.1"/>
    <property type="molecule type" value="Genomic_DNA"/>
</dbReference>
<dbReference type="RefSeq" id="WP_160860215.1">
    <property type="nucleotide sequence ID" value="NZ_WUMK01000005.1"/>
</dbReference>
<gene>
    <name evidence="2" type="ORF">GR138_15975</name>
</gene>
<comment type="caution">
    <text evidence="2">The sequence shown here is derived from an EMBL/GenBank/DDBJ whole genome shotgun (WGS) entry which is preliminary data.</text>
</comment>
<dbReference type="Pfam" id="PF22059">
    <property type="entry name" value="GumK_N"/>
    <property type="match status" value="1"/>
</dbReference>
<evidence type="ECO:0000259" key="1">
    <source>
        <dbReference type="Pfam" id="PF22059"/>
    </source>
</evidence>
<dbReference type="Proteomes" id="UP000435802">
    <property type="component" value="Unassembled WGS sequence"/>
</dbReference>
<evidence type="ECO:0000313" key="3">
    <source>
        <dbReference type="Proteomes" id="UP000435802"/>
    </source>
</evidence>
<dbReference type="Gene3D" id="3.40.50.11010">
    <property type="match status" value="1"/>
</dbReference>
<dbReference type="InterPro" id="IPR054299">
    <property type="entry name" value="GumK_N"/>
</dbReference>
<reference evidence="2 3" key="1">
    <citation type="submission" date="2019-12" db="EMBL/GenBank/DDBJ databases">
        <title>Shinella kummerowiae sp. nov., a symbiotic bacterium isolated from root nodules of the herbal legume Kummerowia stipulacea.</title>
        <authorList>
            <person name="Gao J."/>
        </authorList>
    </citation>
    <scope>NUCLEOTIDE SEQUENCE [LARGE SCALE GENOMIC DNA]</scope>
    <source>
        <strain evidence="2 3">CCBAU 25048</strain>
    </source>
</reference>
<proteinExistence type="predicted"/>
<name>A0A6N8SC80_9HYPH</name>
<dbReference type="AlphaFoldDB" id="A0A6N8SC80"/>
<dbReference type="OrthoDB" id="495599at2"/>
<organism evidence="2 3">
    <name type="scientific">Shinella kummerowiae</name>
    <dbReference type="NCBI Taxonomy" id="417745"/>
    <lineage>
        <taxon>Bacteria</taxon>
        <taxon>Pseudomonadati</taxon>
        <taxon>Pseudomonadota</taxon>
        <taxon>Alphaproteobacteria</taxon>
        <taxon>Hyphomicrobiales</taxon>
        <taxon>Rhizobiaceae</taxon>
        <taxon>Shinella</taxon>
    </lineage>
</organism>
<keyword evidence="3" id="KW-1185">Reference proteome</keyword>
<evidence type="ECO:0000313" key="2">
    <source>
        <dbReference type="EMBL" id="MXN46694.1"/>
    </source>
</evidence>
<accession>A0A6N8SC80</accession>
<feature type="domain" description="Glucuronosyltransferase GumK N-terminal" evidence="1">
    <location>
        <begin position="8"/>
        <end position="179"/>
    </location>
</feature>
<dbReference type="SUPFAM" id="SSF53756">
    <property type="entry name" value="UDP-Glycosyltransferase/glycogen phosphorylase"/>
    <property type="match status" value="1"/>
</dbReference>
<sequence>MHARKIVVLTSHVFLDGFRKASIHFVTRNWATAGHDVFFTTVGHSGLSRFKQKARLEALRRTQGNRYAEIEPHLHAGAYLPPIHAFSTSNPLVNAAVKPLFALYGRYLPGFVAQKIKEADLVVVESGTPVAFVPLLRQLNPKAKLLYFCRDLLNSVGAAPYLCETERRVIGSFDSICVPSRHLGEMLPPGGKVNFVPQGIEGAAFDKADVSPYPQGSRNAVAVGDMLFDQAAVEQMAAVAPEVTFHLFGIRWRGDVPSNIEVHGEQSFETLAAYIRHANIGLAPYKVNTSEVYLAESSLKLLQYGYCLLPVVLPDIIPVSRGNEITYSLDAANDWRAIIDTALGWPHDPTYRDGILSWEDVAAQTLDTVFPQQA</sequence>
<protein>
    <submittedName>
        <fullName evidence="2">Polysaccharide biosynthesis protein GumK</fullName>
    </submittedName>
</protein>
<dbReference type="Gene3D" id="3.40.50.2000">
    <property type="entry name" value="Glycogen Phosphorylase B"/>
    <property type="match status" value="1"/>
</dbReference>